<dbReference type="RefSeq" id="WP_379881060.1">
    <property type="nucleotide sequence ID" value="NZ_JBHPON010000003.1"/>
</dbReference>
<reference evidence="7 8" key="1">
    <citation type="submission" date="2024-09" db="EMBL/GenBank/DDBJ databases">
        <authorList>
            <person name="Zhang Z.-H."/>
        </authorList>
    </citation>
    <scope>NUCLEOTIDE SEQUENCE [LARGE SCALE GENOMIC DNA]</scope>
    <source>
        <strain evidence="7 8">HHTR114</strain>
    </source>
</reference>
<keyword evidence="6" id="KW-0050">Antiport</keyword>
<feature type="transmembrane region" description="Helical" evidence="6">
    <location>
        <begin position="155"/>
        <end position="175"/>
    </location>
</feature>
<protein>
    <recommendedName>
        <fullName evidence="6">Na(+)/H(+) antiporter NhaA</fullName>
    </recommendedName>
    <alternativeName>
        <fullName evidence="6">Sodium/proton antiporter NhaA</fullName>
    </alternativeName>
</protein>
<evidence type="ECO:0000256" key="6">
    <source>
        <dbReference type="HAMAP-Rule" id="MF_01844"/>
    </source>
</evidence>
<keyword evidence="6" id="KW-0406">Ion transport</keyword>
<comment type="subcellular location">
    <subcellularLocation>
        <location evidence="1">Cell inner membrane</location>
        <topology evidence="1">Multi-pass membrane protein</topology>
    </subcellularLocation>
    <subcellularLocation>
        <location evidence="6">Cell membrane</location>
        <topology evidence="6">Multi-pass membrane protein</topology>
    </subcellularLocation>
</comment>
<dbReference type="HAMAP" id="MF_01844">
    <property type="entry name" value="NhaA"/>
    <property type="match status" value="1"/>
</dbReference>
<keyword evidence="5 6" id="KW-0472">Membrane</keyword>
<dbReference type="Pfam" id="PF06965">
    <property type="entry name" value="Na_H_antiport_1"/>
    <property type="match status" value="1"/>
</dbReference>
<feature type="transmembrane region" description="Helical" evidence="6">
    <location>
        <begin position="363"/>
        <end position="383"/>
    </location>
</feature>
<keyword evidence="8" id="KW-1185">Reference proteome</keyword>
<dbReference type="PANTHER" id="PTHR30341">
    <property type="entry name" value="SODIUM ION/PROTON ANTIPORTER NHAA-RELATED"/>
    <property type="match status" value="1"/>
</dbReference>
<keyword evidence="4 6" id="KW-1133">Transmembrane helix</keyword>
<feature type="transmembrane region" description="Helical" evidence="6">
    <location>
        <begin position="257"/>
        <end position="278"/>
    </location>
</feature>
<name>A0ABW1L148_9PROT</name>
<evidence type="ECO:0000313" key="8">
    <source>
        <dbReference type="Proteomes" id="UP001596116"/>
    </source>
</evidence>
<keyword evidence="3 6" id="KW-0812">Transmembrane</keyword>
<comment type="similarity">
    <text evidence="6">Belongs to the NhaA Na(+)/H(+) (TC 2.A.33) antiporter family.</text>
</comment>
<feature type="transmembrane region" description="Helical" evidence="6">
    <location>
        <begin position="290"/>
        <end position="314"/>
    </location>
</feature>
<feature type="transmembrane region" description="Helical" evidence="6">
    <location>
        <begin position="181"/>
        <end position="198"/>
    </location>
</feature>
<dbReference type="Gene3D" id="1.20.1530.10">
    <property type="entry name" value="Na+/H+ antiporter like domain"/>
    <property type="match status" value="1"/>
</dbReference>
<dbReference type="NCBIfam" id="TIGR00773">
    <property type="entry name" value="NhaA"/>
    <property type="match status" value="1"/>
</dbReference>
<keyword evidence="2 6" id="KW-1003">Cell membrane</keyword>
<keyword evidence="6" id="KW-0739">Sodium transport</keyword>
<comment type="catalytic activity">
    <reaction evidence="6">
        <text>Na(+)(in) + 2 H(+)(out) = Na(+)(out) + 2 H(+)(in)</text>
        <dbReference type="Rhea" id="RHEA:29251"/>
        <dbReference type="ChEBI" id="CHEBI:15378"/>
        <dbReference type="ChEBI" id="CHEBI:29101"/>
    </reaction>
</comment>
<feature type="transmembrane region" description="Helical" evidence="6">
    <location>
        <begin position="127"/>
        <end position="148"/>
    </location>
</feature>
<evidence type="ECO:0000256" key="1">
    <source>
        <dbReference type="ARBA" id="ARBA00004429"/>
    </source>
</evidence>
<evidence type="ECO:0000256" key="4">
    <source>
        <dbReference type="ARBA" id="ARBA00022989"/>
    </source>
</evidence>
<comment type="caution">
    <text evidence="7">The sequence shown here is derived from an EMBL/GenBank/DDBJ whole genome shotgun (WGS) entry which is preliminary data.</text>
</comment>
<feature type="transmembrane region" description="Helical" evidence="6">
    <location>
        <begin position="210"/>
        <end position="237"/>
    </location>
</feature>
<organism evidence="7 8">
    <name type="scientific">Hyphococcus aureus</name>
    <dbReference type="NCBI Taxonomy" id="2666033"/>
    <lineage>
        <taxon>Bacteria</taxon>
        <taxon>Pseudomonadati</taxon>
        <taxon>Pseudomonadota</taxon>
        <taxon>Alphaproteobacteria</taxon>
        <taxon>Parvularculales</taxon>
        <taxon>Parvularculaceae</taxon>
        <taxon>Hyphococcus</taxon>
    </lineage>
</organism>
<feature type="transmembrane region" description="Helical" evidence="6">
    <location>
        <begin position="17"/>
        <end position="40"/>
    </location>
</feature>
<feature type="transmembrane region" description="Helical" evidence="6">
    <location>
        <begin position="99"/>
        <end position="121"/>
    </location>
</feature>
<keyword evidence="6" id="KW-0915">Sodium</keyword>
<dbReference type="PANTHER" id="PTHR30341:SF0">
    <property type="entry name" value="NA(+)_H(+) ANTIPORTER NHAA"/>
    <property type="match status" value="1"/>
</dbReference>
<evidence type="ECO:0000256" key="2">
    <source>
        <dbReference type="ARBA" id="ARBA00022475"/>
    </source>
</evidence>
<sequence length="399" mass="42007">MQLLTQNDNARGHKISAILMVVAILLALAMANSPANGIYYLLHHTRVGFHIGEISYDRPFYLWVNEGLLALFFLKVAAETKVELLHGLLSDRRARLLPAIGAIGGMVAPAAIFLIATYEFAAMRSGWAIPISTDIVLAMGILALMGSAAPAGAKALLAGVAVFDDLGAILIIVFFHSGSVNLEMLIAAILIVALMFSLSRGGLKRLSPYIFLTLVLWAVLLAAGLHATLAGVAAGFLIPSGGDDARASPLARLDHDITPFVLFFVVPLFAFFNAGLALTANGVSRESMPLALGIILGLLLGKQLGVLGAIWLAVKLRLAKLPAPLDWRGVYLAAVIAGAGFTMSLFFAALAFEAGALLDVARLAVLIASALATLCAVIVLRVWPKPRAVCGQKGTREDG</sequence>
<proteinExistence type="inferred from homology"/>
<dbReference type="InterPro" id="IPR023171">
    <property type="entry name" value="Na/H_antiporter_dom_sf"/>
</dbReference>
<comment type="function">
    <text evidence="6">Na(+)/H(+) antiporter that extrudes sodium in exchange for external protons.</text>
</comment>
<accession>A0ABW1L148</accession>
<dbReference type="Proteomes" id="UP001596116">
    <property type="component" value="Unassembled WGS sequence"/>
</dbReference>
<gene>
    <name evidence="6 7" type="primary">nhaA</name>
    <name evidence="7" type="ORF">ACFMB1_18485</name>
</gene>
<dbReference type="EMBL" id="JBHPON010000003">
    <property type="protein sequence ID" value="MFC6037549.1"/>
    <property type="molecule type" value="Genomic_DNA"/>
</dbReference>
<feature type="transmembrane region" description="Helical" evidence="6">
    <location>
        <begin position="329"/>
        <end position="351"/>
    </location>
</feature>
<keyword evidence="6" id="KW-0813">Transport</keyword>
<evidence type="ECO:0000256" key="3">
    <source>
        <dbReference type="ARBA" id="ARBA00022692"/>
    </source>
</evidence>
<evidence type="ECO:0000256" key="5">
    <source>
        <dbReference type="ARBA" id="ARBA00023136"/>
    </source>
</evidence>
<dbReference type="InterPro" id="IPR004670">
    <property type="entry name" value="NhaA"/>
</dbReference>
<evidence type="ECO:0000313" key="7">
    <source>
        <dbReference type="EMBL" id="MFC6037549.1"/>
    </source>
</evidence>